<gene>
    <name evidence="14" type="ORF">DGYR_LOCUS12929</name>
</gene>
<dbReference type="InterPro" id="IPR002088">
    <property type="entry name" value="Prenyl_trans_a"/>
</dbReference>
<evidence type="ECO:0000256" key="1">
    <source>
        <dbReference type="ARBA" id="ARBA00001946"/>
    </source>
</evidence>
<organism evidence="14 15">
    <name type="scientific">Dimorphilus gyrociliatus</name>
    <dbReference type="NCBI Taxonomy" id="2664684"/>
    <lineage>
        <taxon>Eukaryota</taxon>
        <taxon>Metazoa</taxon>
        <taxon>Spiralia</taxon>
        <taxon>Lophotrochozoa</taxon>
        <taxon>Annelida</taxon>
        <taxon>Polychaeta</taxon>
        <taxon>Polychaeta incertae sedis</taxon>
        <taxon>Dinophilidae</taxon>
        <taxon>Dimorphilus</taxon>
    </lineage>
</organism>
<dbReference type="EC" id="2.5.1.59" evidence="3"/>
<dbReference type="Proteomes" id="UP000549394">
    <property type="component" value="Unassembled WGS sequence"/>
</dbReference>
<dbReference type="SUPFAM" id="SSF48439">
    <property type="entry name" value="Protein prenylyltransferase"/>
    <property type="match status" value="1"/>
</dbReference>
<comment type="similarity">
    <text evidence="2">Belongs to the protein prenyltransferase subunit alpha family.</text>
</comment>
<proteinExistence type="inferred from homology"/>
<evidence type="ECO:0000256" key="9">
    <source>
        <dbReference type="ARBA" id="ARBA00040965"/>
    </source>
</evidence>
<dbReference type="PANTHER" id="PTHR11129:SF1">
    <property type="entry name" value="PROTEIN FARNESYLTRANSFERASE_GERANYLGERANYLTRANSFERASE TYPE-1 SUBUNIT ALPHA"/>
    <property type="match status" value="1"/>
</dbReference>
<dbReference type="GO" id="GO:0004662">
    <property type="term" value="F:CAAX-protein geranylgeranyltransferase activity"/>
    <property type="evidence" value="ECO:0007669"/>
    <property type="project" value="UniProtKB-EC"/>
</dbReference>
<dbReference type="OrthoDB" id="272289at2759"/>
<keyword evidence="7" id="KW-0677">Repeat</keyword>
<dbReference type="GO" id="GO:0005953">
    <property type="term" value="C:CAAX-protein geranylgeranyltransferase complex"/>
    <property type="evidence" value="ECO:0007669"/>
    <property type="project" value="TreeGrafter"/>
</dbReference>
<evidence type="ECO:0000256" key="3">
    <source>
        <dbReference type="ARBA" id="ARBA00012700"/>
    </source>
</evidence>
<comment type="caution">
    <text evidence="14">The sequence shown here is derived from an EMBL/GenBank/DDBJ whole genome shotgun (WGS) entry which is preliminary data.</text>
</comment>
<evidence type="ECO:0000313" key="14">
    <source>
        <dbReference type="EMBL" id="CAD5125578.1"/>
    </source>
</evidence>
<dbReference type="PROSITE" id="PS51147">
    <property type="entry name" value="PFTA"/>
    <property type="match status" value="5"/>
</dbReference>
<name>A0A7I8WBT1_9ANNE</name>
<evidence type="ECO:0000256" key="10">
    <source>
        <dbReference type="ARBA" id="ARBA00041392"/>
    </source>
</evidence>
<keyword evidence="15" id="KW-1185">Reference proteome</keyword>
<keyword evidence="8" id="KW-0460">Magnesium</keyword>
<accession>A0A7I8WBT1</accession>
<evidence type="ECO:0000256" key="5">
    <source>
        <dbReference type="ARBA" id="ARBA00022602"/>
    </source>
</evidence>
<reference evidence="14 15" key="1">
    <citation type="submission" date="2020-08" db="EMBL/GenBank/DDBJ databases">
        <authorList>
            <person name="Hejnol A."/>
        </authorList>
    </citation>
    <scope>NUCLEOTIDE SEQUENCE [LARGE SCALE GENOMIC DNA]</scope>
</reference>
<comment type="cofactor">
    <cofactor evidence="1">
        <name>Mg(2+)</name>
        <dbReference type="ChEBI" id="CHEBI:18420"/>
    </cofactor>
</comment>
<evidence type="ECO:0000256" key="4">
    <source>
        <dbReference type="ARBA" id="ARBA00012702"/>
    </source>
</evidence>
<sequence>MTDSDSDANFDIVNPYIFYKDRDEWKDVQPIPQNDGPHAIVKIAYSEKFSDIFDYFRAVYQKEEFSDRALSLTKDAIKQNPANYTVWQYRRKILKAMNKDLRDELKYLNDVILDNPKNYQVWFHRQAVVEWLNDPSEEKDFIDAALREDSKNYHAWQYRHWLNKKFSLWDGELKFTENMIRNDVRNNSAWNHRYYVINSTTGFNPVVLDREEKLTMSFIEKAPSNESPWSYLRGLHLVEPIHKRPGLKNFCTRLAKENTNMHILSFMVDINSSSLEETFDTTIYDETLRLLDELASLDTIRRKYWKFIKDSLIKKFEDGTIN</sequence>
<evidence type="ECO:0000313" key="15">
    <source>
        <dbReference type="Proteomes" id="UP000549394"/>
    </source>
</evidence>
<dbReference type="GO" id="GO:0005965">
    <property type="term" value="C:protein farnesyltransferase complex"/>
    <property type="evidence" value="ECO:0007669"/>
    <property type="project" value="TreeGrafter"/>
</dbReference>
<evidence type="ECO:0000256" key="2">
    <source>
        <dbReference type="ARBA" id="ARBA00006734"/>
    </source>
</evidence>
<evidence type="ECO:0000256" key="13">
    <source>
        <dbReference type="ARBA" id="ARBA00043219"/>
    </source>
</evidence>
<evidence type="ECO:0000256" key="8">
    <source>
        <dbReference type="ARBA" id="ARBA00022842"/>
    </source>
</evidence>
<dbReference type="EMBL" id="CAJFCJ010000028">
    <property type="protein sequence ID" value="CAD5125578.1"/>
    <property type="molecule type" value="Genomic_DNA"/>
</dbReference>
<dbReference type="AlphaFoldDB" id="A0A7I8WBT1"/>
<dbReference type="PANTHER" id="PTHR11129">
    <property type="entry name" value="PROTEIN FARNESYLTRANSFERASE ALPHA SUBUNIT/RAB GERANYLGERANYL TRANSFERASE ALPHA SUBUNIT"/>
    <property type="match status" value="1"/>
</dbReference>
<evidence type="ECO:0000256" key="12">
    <source>
        <dbReference type="ARBA" id="ARBA00043086"/>
    </source>
</evidence>
<dbReference type="Gene3D" id="1.25.40.120">
    <property type="entry name" value="Protein prenylyltransferase"/>
    <property type="match status" value="1"/>
</dbReference>
<dbReference type="Pfam" id="PF01239">
    <property type="entry name" value="PPTA"/>
    <property type="match status" value="5"/>
</dbReference>
<keyword evidence="5" id="KW-0637">Prenyltransferase</keyword>
<evidence type="ECO:0000256" key="7">
    <source>
        <dbReference type="ARBA" id="ARBA00022737"/>
    </source>
</evidence>
<dbReference type="GO" id="GO:0004660">
    <property type="term" value="F:protein farnesyltransferase activity"/>
    <property type="evidence" value="ECO:0007669"/>
    <property type="project" value="UniProtKB-EC"/>
</dbReference>
<protein>
    <recommendedName>
        <fullName evidence="9">Protein farnesyltransferase/geranylgeranyltransferase type-1 subunit alpha</fullName>
        <ecNumber evidence="4">2.5.1.58</ecNumber>
        <ecNumber evidence="3">2.5.1.59</ecNumber>
    </recommendedName>
    <alternativeName>
        <fullName evidence="12">CAAX farnesyltransferase subunit alpha</fullName>
    </alternativeName>
    <alternativeName>
        <fullName evidence="11">FTase-alpha</fullName>
    </alternativeName>
    <alternativeName>
        <fullName evidence="10">Ras proteins prenyltransferase subunit alpha</fullName>
    </alternativeName>
    <alternativeName>
        <fullName evidence="13">Type I protein geranyl-geranyltransferase subunit alpha</fullName>
    </alternativeName>
</protein>
<evidence type="ECO:0000256" key="6">
    <source>
        <dbReference type="ARBA" id="ARBA00022679"/>
    </source>
</evidence>
<evidence type="ECO:0000256" key="11">
    <source>
        <dbReference type="ARBA" id="ARBA00042436"/>
    </source>
</evidence>
<dbReference type="EC" id="2.5.1.58" evidence="4"/>
<keyword evidence="6" id="KW-0808">Transferase</keyword>